<sequence length="293" mass="31310">MPGEAWKREGSLGSGGVLASRNRNHNSRDSQTFLPVSVQWACTARRAHALVDSGAAGNLMDAGLAQRWSIPLLSLSEPVPVMGLDGQPLGSGFIPRRTVPVRVRVAGGLREDIPFFIVDSPECPLFLGHPWSTGRLILEGGSAPFLFRSPPTTHQPKPPSQTTYQSSPLPQVPHSEPPTALGGRTAATDSITGPDLAGLPRDYWDLGEDSANASGSCCSVLVPSVNPQCGVSSMVEGGATLLMSPGDLTFPAESGTLTYAEKRISIYPELSAELLKQREMYNEVRSQLRKQNL</sequence>
<name>A0AAN8LV11_9TELE</name>
<feature type="compositionally biased region" description="Basic and acidic residues" evidence="1">
    <location>
        <begin position="1"/>
        <end position="10"/>
    </location>
</feature>
<evidence type="ECO:0000256" key="1">
    <source>
        <dbReference type="SAM" id="MobiDB-lite"/>
    </source>
</evidence>
<comment type="caution">
    <text evidence="2">The sequence shown here is derived from an EMBL/GenBank/DDBJ whole genome shotgun (WGS) entry which is preliminary data.</text>
</comment>
<evidence type="ECO:0000313" key="3">
    <source>
        <dbReference type="Proteomes" id="UP001356427"/>
    </source>
</evidence>
<feature type="region of interest" description="Disordered" evidence="1">
    <location>
        <begin position="147"/>
        <end position="194"/>
    </location>
</feature>
<keyword evidence="3" id="KW-1185">Reference proteome</keyword>
<dbReference type="InterPro" id="IPR021109">
    <property type="entry name" value="Peptidase_aspartic_dom_sf"/>
</dbReference>
<dbReference type="AlphaFoldDB" id="A0AAN8LV11"/>
<dbReference type="CDD" id="cd00303">
    <property type="entry name" value="retropepsin_like"/>
    <property type="match status" value="1"/>
</dbReference>
<protein>
    <submittedName>
        <fullName evidence="2">Uncharacterized protein</fullName>
    </submittedName>
</protein>
<feature type="compositionally biased region" description="Polar residues" evidence="1">
    <location>
        <begin position="150"/>
        <end position="169"/>
    </location>
</feature>
<dbReference type="InterPro" id="IPR042566">
    <property type="entry name" value="L1_C"/>
</dbReference>
<evidence type="ECO:0000313" key="2">
    <source>
        <dbReference type="EMBL" id="KAK6319198.1"/>
    </source>
</evidence>
<dbReference type="EMBL" id="JAGTTL010000008">
    <property type="protein sequence ID" value="KAK6319198.1"/>
    <property type="molecule type" value="Genomic_DNA"/>
</dbReference>
<gene>
    <name evidence="2" type="ORF">J4Q44_G00104090</name>
</gene>
<organism evidence="2 3">
    <name type="scientific">Coregonus suidteri</name>
    <dbReference type="NCBI Taxonomy" id="861788"/>
    <lineage>
        <taxon>Eukaryota</taxon>
        <taxon>Metazoa</taxon>
        <taxon>Chordata</taxon>
        <taxon>Craniata</taxon>
        <taxon>Vertebrata</taxon>
        <taxon>Euteleostomi</taxon>
        <taxon>Actinopterygii</taxon>
        <taxon>Neopterygii</taxon>
        <taxon>Teleostei</taxon>
        <taxon>Protacanthopterygii</taxon>
        <taxon>Salmoniformes</taxon>
        <taxon>Salmonidae</taxon>
        <taxon>Coregoninae</taxon>
        <taxon>Coregonus</taxon>
    </lineage>
</organism>
<proteinExistence type="predicted"/>
<dbReference type="Gene3D" id="3.30.250.20">
    <property type="entry name" value="L1 transposable element, C-terminal domain"/>
    <property type="match status" value="1"/>
</dbReference>
<accession>A0AAN8LV11</accession>
<dbReference type="Proteomes" id="UP001356427">
    <property type="component" value="Unassembled WGS sequence"/>
</dbReference>
<dbReference type="Gene3D" id="2.40.70.10">
    <property type="entry name" value="Acid Proteases"/>
    <property type="match status" value="1"/>
</dbReference>
<feature type="region of interest" description="Disordered" evidence="1">
    <location>
        <begin position="1"/>
        <end position="24"/>
    </location>
</feature>
<reference evidence="2 3" key="1">
    <citation type="submission" date="2021-04" db="EMBL/GenBank/DDBJ databases">
        <authorList>
            <person name="De Guttry C."/>
            <person name="Zahm M."/>
            <person name="Klopp C."/>
            <person name="Cabau C."/>
            <person name="Louis A."/>
            <person name="Berthelot C."/>
            <person name="Parey E."/>
            <person name="Roest Crollius H."/>
            <person name="Montfort J."/>
            <person name="Robinson-Rechavi M."/>
            <person name="Bucao C."/>
            <person name="Bouchez O."/>
            <person name="Gislard M."/>
            <person name="Lluch J."/>
            <person name="Milhes M."/>
            <person name="Lampietro C."/>
            <person name="Lopez Roques C."/>
            <person name="Donnadieu C."/>
            <person name="Braasch I."/>
            <person name="Desvignes T."/>
            <person name="Postlethwait J."/>
            <person name="Bobe J."/>
            <person name="Wedekind C."/>
            <person name="Guiguen Y."/>
        </authorList>
    </citation>
    <scope>NUCLEOTIDE SEQUENCE [LARGE SCALE GENOMIC DNA]</scope>
    <source>
        <strain evidence="2">Cs_M1</strain>
        <tissue evidence="2">Blood</tissue>
    </source>
</reference>